<reference evidence="1 2" key="1">
    <citation type="journal article" date="2023" name="Sci. Data">
        <title>Genome assembly of the Korean intertidal mud-creeper Batillaria attramentaria.</title>
        <authorList>
            <person name="Patra A.K."/>
            <person name="Ho P.T."/>
            <person name="Jun S."/>
            <person name="Lee S.J."/>
            <person name="Kim Y."/>
            <person name="Won Y.J."/>
        </authorList>
    </citation>
    <scope>NUCLEOTIDE SEQUENCE [LARGE SCALE GENOMIC DNA]</scope>
    <source>
        <strain evidence="1">Wonlab-2016</strain>
    </source>
</reference>
<protein>
    <submittedName>
        <fullName evidence="1">Uncharacterized protein</fullName>
    </submittedName>
</protein>
<organism evidence="1 2">
    <name type="scientific">Batillaria attramentaria</name>
    <dbReference type="NCBI Taxonomy" id="370345"/>
    <lineage>
        <taxon>Eukaryota</taxon>
        <taxon>Metazoa</taxon>
        <taxon>Spiralia</taxon>
        <taxon>Lophotrochozoa</taxon>
        <taxon>Mollusca</taxon>
        <taxon>Gastropoda</taxon>
        <taxon>Caenogastropoda</taxon>
        <taxon>Sorbeoconcha</taxon>
        <taxon>Cerithioidea</taxon>
        <taxon>Batillariidae</taxon>
        <taxon>Batillaria</taxon>
    </lineage>
</organism>
<evidence type="ECO:0000313" key="2">
    <source>
        <dbReference type="Proteomes" id="UP001519460"/>
    </source>
</evidence>
<dbReference type="EMBL" id="JACVVK020000014">
    <property type="protein sequence ID" value="KAK7504573.1"/>
    <property type="molecule type" value="Genomic_DNA"/>
</dbReference>
<name>A0ABD0LZW8_9CAEN</name>
<gene>
    <name evidence="1" type="ORF">BaRGS_00004059</name>
</gene>
<dbReference type="Proteomes" id="UP001519460">
    <property type="component" value="Unassembled WGS sequence"/>
</dbReference>
<sequence>MWPNSRPQLPLAITHTVSDEPMGGGRQLPAQGTFHCPSAQPTDRFRHRSFQSPVLDFLHCPETRVLSMDAVLSDAVRLSDVIAARFSGLYFSLGRKMFCCCVL</sequence>
<evidence type="ECO:0000313" key="1">
    <source>
        <dbReference type="EMBL" id="KAK7504573.1"/>
    </source>
</evidence>
<accession>A0ABD0LZW8</accession>
<dbReference type="AlphaFoldDB" id="A0ABD0LZW8"/>
<proteinExistence type="predicted"/>
<keyword evidence="2" id="KW-1185">Reference proteome</keyword>
<comment type="caution">
    <text evidence="1">The sequence shown here is derived from an EMBL/GenBank/DDBJ whole genome shotgun (WGS) entry which is preliminary data.</text>
</comment>